<dbReference type="InterPro" id="IPR040024">
    <property type="entry name" value="PPP1R21"/>
</dbReference>
<dbReference type="EMBL" id="CABD030012967">
    <property type="status" value="NOT_ANNOTATED_CDS"/>
    <property type="molecule type" value="Genomic_DNA"/>
</dbReference>
<evidence type="ECO:0000256" key="1">
    <source>
        <dbReference type="SAM" id="Coils"/>
    </source>
</evidence>
<accession>A0A2I2ZFR9</accession>
<proteinExistence type="predicted"/>
<evidence type="ECO:0000259" key="2">
    <source>
        <dbReference type="Pfam" id="PF10205"/>
    </source>
</evidence>
<reference evidence="3 4" key="2">
    <citation type="journal article" date="2012" name="Nature">
        <title>Insights into hominid evolution from the gorilla genome sequence.</title>
        <authorList>
            <person name="Scally A."/>
            <person name="Dutheil J.Y."/>
            <person name="Hillier L.W."/>
            <person name="Jordan G.E."/>
            <person name="Goodhead I."/>
            <person name="Herrero J."/>
            <person name="Hobolth A."/>
            <person name="Lappalainen T."/>
            <person name="Mailund T."/>
            <person name="Marques-Bonet T."/>
            <person name="McCarthy S."/>
            <person name="Montgomery S.H."/>
            <person name="Schwalie P.C."/>
            <person name="Tang Y.A."/>
            <person name="Ward M.C."/>
            <person name="Xue Y."/>
            <person name="Yngvadottir B."/>
            <person name="Alkan C."/>
            <person name="Andersen L.N."/>
            <person name="Ayub Q."/>
            <person name="Ball E.V."/>
            <person name="Beal K."/>
            <person name="Bradley B.J."/>
            <person name="Chen Y."/>
            <person name="Clee C.M."/>
            <person name="Fitzgerald S."/>
            <person name="Graves T.A."/>
            <person name="Gu Y."/>
            <person name="Heath P."/>
            <person name="Heger A."/>
            <person name="Karakoc E."/>
            <person name="Kolb-Kokocinski A."/>
            <person name="Laird G.K."/>
            <person name="Lunter G."/>
            <person name="Meader S."/>
            <person name="Mort M."/>
            <person name="Mullikin J.C."/>
            <person name="Munch K."/>
            <person name="O'Connor T.D."/>
            <person name="Phillips A.D."/>
            <person name="Prado-Martinez J."/>
            <person name="Rogers A.S."/>
            <person name="Sajjadian S."/>
            <person name="Schmidt D."/>
            <person name="Shaw K."/>
            <person name="Simpson J.T."/>
            <person name="Stenson P.D."/>
            <person name="Turner D.J."/>
            <person name="Vigilant L."/>
            <person name="Vilella A.J."/>
            <person name="Whitener W."/>
            <person name="Zhu B."/>
            <person name="Cooper D.N."/>
            <person name="de Jong P."/>
            <person name="Dermitzakis E.T."/>
            <person name="Eichler E.E."/>
            <person name="Flicek P."/>
            <person name="Goldman N."/>
            <person name="Mundy N.I."/>
            <person name="Ning Z."/>
            <person name="Odom D.T."/>
            <person name="Ponting C.P."/>
            <person name="Quail M.A."/>
            <person name="Ryder O.A."/>
            <person name="Searle S.M."/>
            <person name="Warren W.C."/>
            <person name="Wilson R.K."/>
            <person name="Schierup M.H."/>
            <person name="Rogers J."/>
            <person name="Tyler-Smith C."/>
            <person name="Durbin R."/>
        </authorList>
    </citation>
    <scope>NUCLEOTIDE SEQUENCE [LARGE SCALE GENOMIC DNA]</scope>
</reference>
<dbReference type="AlphaFoldDB" id="A0A2I2ZFR9"/>
<feature type="coiled-coil region" evidence="1">
    <location>
        <begin position="3"/>
        <end position="30"/>
    </location>
</feature>
<keyword evidence="1" id="KW-0175">Coiled coil</keyword>
<reference evidence="3" key="4">
    <citation type="submission" date="2025-09" db="UniProtKB">
        <authorList>
            <consortium name="Ensembl"/>
        </authorList>
    </citation>
    <scope>IDENTIFICATION</scope>
</reference>
<sequence>MASAELQGKYQKLAQEYSKLRAQNQVLKKGVVDEQANSAALKLNCEDQSVFTLI</sequence>
<dbReference type="Pfam" id="PF10205">
    <property type="entry name" value="KLRAQ"/>
    <property type="match status" value="1"/>
</dbReference>
<keyword evidence="4" id="KW-1185">Reference proteome</keyword>
<evidence type="ECO:0000313" key="4">
    <source>
        <dbReference type="Proteomes" id="UP000001519"/>
    </source>
</evidence>
<name>A0A2I2ZFR9_GORGO</name>
<dbReference type="Bgee" id="ENSGGOG00000016362">
    <property type="expression patterns" value="Expressed in adult mammalian kidney and 6 other cell types or tissues"/>
</dbReference>
<protein>
    <submittedName>
        <fullName evidence="3">Protein phosphatase 1 regulatory subunit 21</fullName>
    </submittedName>
</protein>
<organism evidence="3 4">
    <name type="scientific">Gorilla gorilla gorilla</name>
    <name type="common">Western lowland gorilla</name>
    <dbReference type="NCBI Taxonomy" id="9595"/>
    <lineage>
        <taxon>Eukaryota</taxon>
        <taxon>Metazoa</taxon>
        <taxon>Chordata</taxon>
        <taxon>Craniata</taxon>
        <taxon>Vertebrata</taxon>
        <taxon>Euteleostomi</taxon>
        <taxon>Mammalia</taxon>
        <taxon>Eutheria</taxon>
        <taxon>Euarchontoglires</taxon>
        <taxon>Primates</taxon>
        <taxon>Haplorrhini</taxon>
        <taxon>Catarrhini</taxon>
        <taxon>Hominidae</taxon>
        <taxon>Gorilla</taxon>
    </lineage>
</organism>
<dbReference type="Proteomes" id="UP000001519">
    <property type="component" value="Chromosome 2A"/>
</dbReference>
<gene>
    <name evidence="3" type="primary">PPP1R21</name>
</gene>
<dbReference type="SMR" id="A0A2I2ZFR9"/>
<reference evidence="3" key="3">
    <citation type="submission" date="2025-08" db="UniProtKB">
        <authorList>
            <consortium name="Ensembl"/>
        </authorList>
    </citation>
    <scope>IDENTIFICATION</scope>
</reference>
<dbReference type="InterPro" id="IPR019343">
    <property type="entry name" value="PPP1R21_N"/>
</dbReference>
<feature type="domain" description="Protein phosphatase 1 regulatory subunit 21 N-terminal" evidence="2">
    <location>
        <begin position="11"/>
        <end position="44"/>
    </location>
</feature>
<evidence type="ECO:0000313" key="3">
    <source>
        <dbReference type="Ensembl" id="ENSGGOP00000045851.1"/>
    </source>
</evidence>
<dbReference type="PANTHER" id="PTHR21448">
    <property type="entry name" value="SMOOTH MUSCLE MYOSIN HEAVY CHAIN-RELATED"/>
    <property type="match status" value="1"/>
</dbReference>
<reference evidence="4" key="1">
    <citation type="submission" date="2011-05" db="EMBL/GenBank/DDBJ databases">
        <title>Insights into the evolution of the great apes provided by the gorilla genome.</title>
        <authorList>
            <person name="Scally A."/>
        </authorList>
    </citation>
    <scope>NUCLEOTIDE SEQUENCE [LARGE SCALE GENOMIC DNA]</scope>
</reference>
<dbReference type="PANTHER" id="PTHR21448:SF0">
    <property type="entry name" value="PROTEIN PHOSPHATASE 1 REGULATORY SUBUNIT 21"/>
    <property type="match status" value="1"/>
</dbReference>
<dbReference type="Ensembl" id="ENSGGOT00000060107.1">
    <property type="protein sequence ID" value="ENSGGOP00000045851.1"/>
    <property type="gene ID" value="ENSGGOG00000016362.3"/>
</dbReference>
<dbReference type="EMBL" id="CABD030012966">
    <property type="status" value="NOT_ANNOTATED_CDS"/>
    <property type="molecule type" value="Genomic_DNA"/>
</dbReference>
<dbReference type="GeneTree" id="ENSGT00390000006820"/>